<dbReference type="GO" id="GO:0005634">
    <property type="term" value="C:nucleus"/>
    <property type="evidence" value="ECO:0007669"/>
    <property type="project" value="TreeGrafter"/>
</dbReference>
<dbReference type="WBParaSite" id="SBAD_0000598101-mRNA-1">
    <property type="protein sequence ID" value="SBAD_0000598101-mRNA-1"/>
    <property type="gene ID" value="SBAD_0000598101"/>
</dbReference>
<dbReference type="PANTHER" id="PTHR14398">
    <property type="entry name" value="RNA RECOGNITION RRM/RNP DOMAIN"/>
    <property type="match status" value="1"/>
</dbReference>
<dbReference type="CDD" id="cd12257">
    <property type="entry name" value="RRM1_RBM26_like"/>
    <property type="match status" value="1"/>
</dbReference>
<feature type="domain" description="C3H1-type" evidence="7">
    <location>
        <begin position="118"/>
        <end position="135"/>
    </location>
</feature>
<evidence type="ECO:0000259" key="7">
    <source>
        <dbReference type="PROSITE" id="PS50103"/>
    </source>
</evidence>
<feature type="domain" description="RRM" evidence="6">
    <location>
        <begin position="269"/>
        <end position="343"/>
    </location>
</feature>
<dbReference type="EMBL" id="UZAM01009222">
    <property type="protein sequence ID" value="VDP08215.1"/>
    <property type="molecule type" value="Genomic_DNA"/>
</dbReference>
<dbReference type="InterPro" id="IPR000504">
    <property type="entry name" value="RRM_dom"/>
</dbReference>
<evidence type="ECO:0000259" key="6">
    <source>
        <dbReference type="PROSITE" id="PS50102"/>
    </source>
</evidence>
<dbReference type="GO" id="GO:0003723">
    <property type="term" value="F:RNA binding"/>
    <property type="evidence" value="ECO:0007669"/>
    <property type="project" value="UniProtKB-UniRule"/>
</dbReference>
<evidence type="ECO:0000313" key="10">
    <source>
        <dbReference type="WBParaSite" id="SBAD_0000598101-mRNA-1"/>
    </source>
</evidence>
<feature type="compositionally biased region" description="Basic and acidic residues" evidence="5">
    <location>
        <begin position="108"/>
        <end position="118"/>
    </location>
</feature>
<dbReference type="PROSITE" id="PS50102">
    <property type="entry name" value="RRM"/>
    <property type="match status" value="1"/>
</dbReference>
<keyword evidence="9" id="KW-1185">Reference proteome</keyword>
<dbReference type="SMART" id="SM00360">
    <property type="entry name" value="RRM"/>
    <property type="match status" value="1"/>
</dbReference>
<keyword evidence="4" id="KW-0863">Zinc-finger</keyword>
<dbReference type="GO" id="GO:0008270">
    <property type="term" value="F:zinc ion binding"/>
    <property type="evidence" value="ECO:0007669"/>
    <property type="project" value="UniProtKB-KW"/>
</dbReference>
<comment type="function">
    <text evidence="2">May be involved in the turnover of nuclear polyadenylated (pA+) RNA.</text>
</comment>
<dbReference type="InterPro" id="IPR012677">
    <property type="entry name" value="Nucleotide-bd_a/b_plait_sf"/>
</dbReference>
<feature type="zinc finger region" description="C3H1-type" evidence="4">
    <location>
        <begin position="118"/>
        <end position="135"/>
    </location>
</feature>
<reference evidence="10" key="1">
    <citation type="submission" date="2016-06" db="UniProtKB">
        <authorList>
            <consortium name="WormBaseParasite"/>
        </authorList>
    </citation>
    <scope>IDENTIFICATION</scope>
</reference>
<reference evidence="8 9" key="2">
    <citation type="submission" date="2018-11" db="EMBL/GenBank/DDBJ databases">
        <authorList>
            <consortium name="Pathogen Informatics"/>
        </authorList>
    </citation>
    <scope>NUCLEOTIDE SEQUENCE [LARGE SCALE GENOMIC DNA]</scope>
</reference>
<dbReference type="InterPro" id="IPR000571">
    <property type="entry name" value="Znf_CCCH"/>
</dbReference>
<dbReference type="OrthoDB" id="443401at2759"/>
<accession>A0A183IQ56</accession>
<sequence>MWIQQPDVLRSWLTVTLAPICDADPAALAKYVMALLKKEKPEQELKDFCVEQLDVFLQKETKAFVEKLFAVIQDKSYMEQSGVVEGPELPVEHDQVPGKSSGGGRASSSDERGLRNGEKGYCMRGDNCPYDHGPDPVVVEDLPLPSMFRPIKPPAPNFSVPPPGYIPVHPPPPGVDSNTFQPEAYNPEAPSLTSPATVPAAVPPPPYSQPPPPIWTRPPPSLIPFGHAFPGLRQPAVRPMNDVICRKRLPTDRLGGGRTFSSSYDRSNRTLEIRRIPLVLNTITKLNEHFSQFGQITNIQVRYDGDPEAALITYANRDMAVAAYRSTSPILNNRFIKVFWHQGEGEQPSSATDGGHGGFIRSSVKDRLGTNVVASSSTSTVAVGGTLTKTTLSSADSVRALSTSNATNEGEFENEHMKTSKLVLRREDRFKVRTISIIDLLRLPGHFGYAVPDVSEIFCFSLVLFYKLG</sequence>
<feature type="region of interest" description="Disordered" evidence="5">
    <location>
        <begin position="86"/>
        <end position="120"/>
    </location>
</feature>
<dbReference type="Proteomes" id="UP000270296">
    <property type="component" value="Unassembled WGS sequence"/>
</dbReference>
<evidence type="ECO:0000256" key="2">
    <source>
        <dbReference type="ARBA" id="ARBA00043866"/>
    </source>
</evidence>
<dbReference type="Pfam" id="PF01480">
    <property type="entry name" value="PWI"/>
    <property type="match status" value="1"/>
</dbReference>
<keyword evidence="1 3" id="KW-0694">RNA-binding</keyword>
<dbReference type="Gene3D" id="3.30.70.330">
    <property type="match status" value="1"/>
</dbReference>
<protein>
    <submittedName>
        <fullName evidence="10">RNA-binding protein 26</fullName>
    </submittedName>
</protein>
<dbReference type="FunFam" id="3.30.70.330:FF:000208">
    <property type="entry name" value="RNA-binding protein 27 isoform X2"/>
    <property type="match status" value="1"/>
</dbReference>
<evidence type="ECO:0000256" key="5">
    <source>
        <dbReference type="SAM" id="MobiDB-lite"/>
    </source>
</evidence>
<dbReference type="InterPro" id="IPR045137">
    <property type="entry name" value="RBM26/27"/>
</dbReference>
<evidence type="ECO:0000256" key="1">
    <source>
        <dbReference type="ARBA" id="ARBA00022884"/>
    </source>
</evidence>
<name>A0A183IQ56_9BILA</name>
<dbReference type="InterPro" id="IPR002483">
    <property type="entry name" value="PWI_dom"/>
</dbReference>
<feature type="compositionally biased region" description="Pro residues" evidence="5">
    <location>
        <begin position="201"/>
        <end position="219"/>
    </location>
</feature>
<evidence type="ECO:0000313" key="8">
    <source>
        <dbReference type="EMBL" id="VDP08215.1"/>
    </source>
</evidence>
<dbReference type="Gene3D" id="1.20.1390.10">
    <property type="entry name" value="PWI domain"/>
    <property type="match status" value="1"/>
</dbReference>
<dbReference type="SUPFAM" id="SSF54928">
    <property type="entry name" value="RNA-binding domain, RBD"/>
    <property type="match status" value="1"/>
</dbReference>
<dbReference type="InterPro" id="IPR035979">
    <property type="entry name" value="RBD_domain_sf"/>
</dbReference>
<evidence type="ECO:0000313" key="9">
    <source>
        <dbReference type="Proteomes" id="UP000270296"/>
    </source>
</evidence>
<dbReference type="AlphaFoldDB" id="A0A183IQ56"/>
<gene>
    <name evidence="8" type="ORF">SBAD_LOCUS5753</name>
</gene>
<keyword evidence="4" id="KW-0479">Metal-binding</keyword>
<keyword evidence="4" id="KW-0862">Zinc</keyword>
<organism evidence="10">
    <name type="scientific">Soboliphyme baturini</name>
    <dbReference type="NCBI Taxonomy" id="241478"/>
    <lineage>
        <taxon>Eukaryota</taxon>
        <taxon>Metazoa</taxon>
        <taxon>Ecdysozoa</taxon>
        <taxon>Nematoda</taxon>
        <taxon>Enoplea</taxon>
        <taxon>Dorylaimia</taxon>
        <taxon>Dioctophymatida</taxon>
        <taxon>Dioctophymatoidea</taxon>
        <taxon>Soboliphymatidae</taxon>
        <taxon>Soboliphyme</taxon>
    </lineage>
</organism>
<evidence type="ECO:0000256" key="3">
    <source>
        <dbReference type="PROSITE-ProRule" id="PRU00176"/>
    </source>
</evidence>
<dbReference type="PANTHER" id="PTHR14398:SF0">
    <property type="entry name" value="ZINC FINGER PROTEIN SWM"/>
    <property type="match status" value="1"/>
</dbReference>
<evidence type="ECO:0000256" key="4">
    <source>
        <dbReference type="PROSITE-ProRule" id="PRU00723"/>
    </source>
</evidence>
<proteinExistence type="predicted"/>
<dbReference type="PROSITE" id="PS50103">
    <property type="entry name" value="ZF_C3H1"/>
    <property type="match status" value="1"/>
</dbReference>
<feature type="region of interest" description="Disordered" evidence="5">
    <location>
        <begin position="189"/>
        <end position="219"/>
    </location>
</feature>